<comment type="caution">
    <text evidence="1">The sequence shown here is derived from an EMBL/GenBank/DDBJ whole genome shotgun (WGS) entry which is preliminary data.</text>
</comment>
<evidence type="ECO:0000313" key="2">
    <source>
        <dbReference type="Proteomes" id="UP000542742"/>
    </source>
</evidence>
<evidence type="ECO:0000313" key="1">
    <source>
        <dbReference type="EMBL" id="MBB4697876.1"/>
    </source>
</evidence>
<dbReference type="AlphaFoldDB" id="A0A7W7D0D6"/>
<sequence length="46" mass="4779">MGAHWVPVAPAERLADAAGLTVLAGLVCVNAHPALGREFRVVSPEE</sequence>
<dbReference type="EMBL" id="JACHMF010000001">
    <property type="protein sequence ID" value="MBB4697876.1"/>
    <property type="molecule type" value="Genomic_DNA"/>
</dbReference>
<dbReference type="Proteomes" id="UP000542742">
    <property type="component" value="Unassembled WGS sequence"/>
</dbReference>
<protein>
    <submittedName>
        <fullName evidence="1">Uncharacterized protein</fullName>
    </submittedName>
</protein>
<organism evidence="1 2">
    <name type="scientific">Paractinoplanes abujensis</name>
    <dbReference type="NCBI Taxonomy" id="882441"/>
    <lineage>
        <taxon>Bacteria</taxon>
        <taxon>Bacillati</taxon>
        <taxon>Actinomycetota</taxon>
        <taxon>Actinomycetes</taxon>
        <taxon>Micromonosporales</taxon>
        <taxon>Micromonosporaceae</taxon>
        <taxon>Paractinoplanes</taxon>
    </lineage>
</organism>
<dbReference type="RefSeq" id="WP_184955950.1">
    <property type="nucleotide sequence ID" value="NZ_BOMC01000025.1"/>
</dbReference>
<name>A0A7W7D0D6_9ACTN</name>
<reference evidence="1 2" key="1">
    <citation type="submission" date="2020-08" db="EMBL/GenBank/DDBJ databases">
        <title>Sequencing the genomes of 1000 actinobacteria strains.</title>
        <authorList>
            <person name="Klenk H.-P."/>
        </authorList>
    </citation>
    <scope>NUCLEOTIDE SEQUENCE [LARGE SCALE GENOMIC DNA]</scope>
    <source>
        <strain evidence="1 2">DSM 45518</strain>
    </source>
</reference>
<proteinExistence type="predicted"/>
<accession>A0A7W7D0D6</accession>
<keyword evidence="2" id="KW-1185">Reference proteome</keyword>
<gene>
    <name evidence="1" type="ORF">BKA14_008024</name>
</gene>